<sequence>MSAEDKAKAAKETVEGKAKEAAGRVTNNPDLVDEGRAHQAKAKGYQARGHVKDAANDVKNAFDNDK</sequence>
<dbReference type="SUPFAM" id="SSF69047">
    <property type="entry name" value="Hypothetical protein YjbJ"/>
    <property type="match status" value="1"/>
</dbReference>
<evidence type="ECO:0000259" key="3">
    <source>
        <dbReference type="Pfam" id="PF05532"/>
    </source>
</evidence>
<name>A0A0B2ABZ6_9MICO</name>
<dbReference type="Proteomes" id="UP000031030">
    <property type="component" value="Unassembled WGS sequence"/>
</dbReference>
<dbReference type="Pfam" id="PF05532">
    <property type="entry name" value="CsbD"/>
    <property type="match status" value="1"/>
</dbReference>
<dbReference type="OrthoDB" id="2143260at2"/>
<dbReference type="RefSeq" id="WP_039396226.1">
    <property type="nucleotide sequence ID" value="NZ_JTDK01000005.1"/>
</dbReference>
<organism evidence="4 5">
    <name type="scientific">Microbacterium mangrovi</name>
    <dbReference type="NCBI Taxonomy" id="1348253"/>
    <lineage>
        <taxon>Bacteria</taxon>
        <taxon>Bacillati</taxon>
        <taxon>Actinomycetota</taxon>
        <taxon>Actinomycetes</taxon>
        <taxon>Micrococcales</taxon>
        <taxon>Microbacteriaceae</taxon>
        <taxon>Microbacterium</taxon>
    </lineage>
</organism>
<accession>A0A0B2ABZ6</accession>
<dbReference type="STRING" id="1348253.LK09_03865"/>
<feature type="domain" description="CsbD-like" evidence="3">
    <location>
        <begin position="5"/>
        <end position="57"/>
    </location>
</feature>
<evidence type="ECO:0000256" key="1">
    <source>
        <dbReference type="ARBA" id="ARBA00009129"/>
    </source>
</evidence>
<keyword evidence="5" id="KW-1185">Reference proteome</keyword>
<comment type="caution">
    <text evidence="4">The sequence shown here is derived from an EMBL/GenBank/DDBJ whole genome shotgun (WGS) entry which is preliminary data.</text>
</comment>
<evidence type="ECO:0000313" key="5">
    <source>
        <dbReference type="Proteomes" id="UP000031030"/>
    </source>
</evidence>
<feature type="compositionally biased region" description="Basic and acidic residues" evidence="2">
    <location>
        <begin position="50"/>
        <end position="66"/>
    </location>
</feature>
<dbReference type="InterPro" id="IPR036629">
    <property type="entry name" value="YjbJ_sf"/>
</dbReference>
<feature type="compositionally biased region" description="Basic and acidic residues" evidence="2">
    <location>
        <begin position="1"/>
        <end position="22"/>
    </location>
</feature>
<dbReference type="InterPro" id="IPR008462">
    <property type="entry name" value="CsbD"/>
</dbReference>
<feature type="region of interest" description="Disordered" evidence="2">
    <location>
        <begin position="1"/>
        <end position="66"/>
    </location>
</feature>
<gene>
    <name evidence="4" type="ORF">LK09_03865</name>
</gene>
<evidence type="ECO:0000256" key="2">
    <source>
        <dbReference type="SAM" id="MobiDB-lite"/>
    </source>
</evidence>
<proteinExistence type="inferred from homology"/>
<reference evidence="4 5" key="1">
    <citation type="submission" date="2014-11" db="EMBL/GenBank/DDBJ databases">
        <title>Genome sequence of Microbacterium mangrovi MUSC 115(T).</title>
        <authorList>
            <person name="Lee L.-H."/>
        </authorList>
    </citation>
    <scope>NUCLEOTIDE SEQUENCE [LARGE SCALE GENOMIC DNA]</scope>
    <source>
        <strain evidence="4 5">MUSC 115</strain>
    </source>
</reference>
<protein>
    <recommendedName>
        <fullName evidence="3">CsbD-like domain-containing protein</fullName>
    </recommendedName>
</protein>
<dbReference type="AlphaFoldDB" id="A0A0B2ABZ6"/>
<comment type="similarity">
    <text evidence="1">Belongs to the UPF0337 (CsbD) family.</text>
</comment>
<dbReference type="EMBL" id="JTDK01000005">
    <property type="protein sequence ID" value="KHK99156.1"/>
    <property type="molecule type" value="Genomic_DNA"/>
</dbReference>
<evidence type="ECO:0000313" key="4">
    <source>
        <dbReference type="EMBL" id="KHK99156.1"/>
    </source>
</evidence>